<dbReference type="Pfam" id="PF00856">
    <property type="entry name" value="SET"/>
    <property type="match status" value="1"/>
</dbReference>
<evidence type="ECO:0000256" key="1">
    <source>
        <dbReference type="SAM" id="MobiDB-lite"/>
    </source>
</evidence>
<dbReference type="InterPro" id="IPR050869">
    <property type="entry name" value="H3K4_H4K5_MeTrfase"/>
</dbReference>
<accession>A0A176VJ79</accession>
<dbReference type="PANTHER" id="PTHR12197:SF282">
    <property type="entry name" value="SET DOMAIN-CONTAINING PROTEIN"/>
    <property type="match status" value="1"/>
</dbReference>
<dbReference type="Proteomes" id="UP000077202">
    <property type="component" value="Unassembled WGS sequence"/>
</dbReference>
<dbReference type="Gene3D" id="2.170.270.10">
    <property type="entry name" value="SET domain"/>
    <property type="match status" value="1"/>
</dbReference>
<comment type="caution">
    <text evidence="3">The sequence shown here is derived from an EMBL/GenBank/DDBJ whole genome shotgun (WGS) entry which is preliminary data.</text>
</comment>
<dbReference type="InterPro" id="IPR011990">
    <property type="entry name" value="TPR-like_helical_dom_sf"/>
</dbReference>
<dbReference type="Gene3D" id="1.25.40.10">
    <property type="entry name" value="Tetratricopeptide repeat domain"/>
    <property type="match status" value="1"/>
</dbReference>
<dbReference type="InterPro" id="IPR046341">
    <property type="entry name" value="SET_dom_sf"/>
</dbReference>
<dbReference type="Gene3D" id="6.10.140.2220">
    <property type="match status" value="1"/>
</dbReference>
<dbReference type="Gene3D" id="1.10.220.160">
    <property type="match status" value="2"/>
</dbReference>
<keyword evidence="4" id="KW-1185">Reference proteome</keyword>
<gene>
    <name evidence="3" type="ORF">AXG93_3932s1050</name>
</gene>
<evidence type="ECO:0000259" key="2">
    <source>
        <dbReference type="Pfam" id="PF00856"/>
    </source>
</evidence>
<sequence>MPMDSESADPLKVAALSLDERDPAEAQANGNGYHPVGNGDTATDADEDKNCGKKKKKKKKSKGKSSSDKPLPTQKIVDQFFPWTAVNKQVVGRCAIASRHDRSVVCHSCCCDISPPAQSFECPGCRYAMYCKDCKGRAMEEHKQFCRVSNPISGIAKIADCDEDLLRFVFALVLKGRSHKNMSKQISNGVAVDGLSNDGTVQDGIVYPSYEVSDSWVKTRHITDCISLKTHSEKATPAWKESVRRGCQLLYEEAVKLGAQSVDNLDITLDDLETLAALVNTNSHGMGAHGAGFHNADVAVGIFPFVSMLSHSCRPNCCFSSEGKVMYVRATQDVPKGSEGCMCTVRGCGGVVVKTSSMIEQDPTLAPGDSLTLHNSSSWKCDQCGRLLDPKLSTYPVDPTSLGDHPWQLVASAEAELASAMSMYRERRFKESRVLLEQYISQFTGKLHPLNVLLFDALTPLMNCCRASGDAAEGSRICRLILNSMEKVLPGVSLEQANFYFCLGEMYTQRAESAGTNVMAKHYKKLVCVVSFLP</sequence>
<dbReference type="SUPFAM" id="SSF82199">
    <property type="entry name" value="SET domain"/>
    <property type="match status" value="1"/>
</dbReference>
<feature type="region of interest" description="Disordered" evidence="1">
    <location>
        <begin position="1"/>
        <end position="71"/>
    </location>
</feature>
<organism evidence="3 4">
    <name type="scientific">Marchantia polymorpha subsp. ruderalis</name>
    <dbReference type="NCBI Taxonomy" id="1480154"/>
    <lineage>
        <taxon>Eukaryota</taxon>
        <taxon>Viridiplantae</taxon>
        <taxon>Streptophyta</taxon>
        <taxon>Embryophyta</taxon>
        <taxon>Marchantiophyta</taxon>
        <taxon>Marchantiopsida</taxon>
        <taxon>Marchantiidae</taxon>
        <taxon>Marchantiales</taxon>
        <taxon>Marchantiaceae</taxon>
        <taxon>Marchantia</taxon>
    </lineage>
</organism>
<evidence type="ECO:0000313" key="4">
    <source>
        <dbReference type="Proteomes" id="UP000077202"/>
    </source>
</evidence>
<evidence type="ECO:0000313" key="3">
    <source>
        <dbReference type="EMBL" id="OAE20381.1"/>
    </source>
</evidence>
<name>A0A176VJ79_MARPO</name>
<proteinExistence type="predicted"/>
<reference evidence="3" key="1">
    <citation type="submission" date="2016-03" db="EMBL/GenBank/DDBJ databases">
        <title>Mechanisms controlling the formation of the plant cell surface in tip-growing cells are functionally conserved among land plants.</title>
        <authorList>
            <person name="Honkanen S."/>
            <person name="Jones V.A."/>
            <person name="Morieri G."/>
            <person name="Champion C."/>
            <person name="Hetherington A.J."/>
            <person name="Kelly S."/>
            <person name="Saint-Marcoux D."/>
            <person name="Proust H."/>
            <person name="Prescott H."/>
            <person name="Dolan L."/>
        </authorList>
    </citation>
    <scope>NUCLEOTIDE SEQUENCE [LARGE SCALE GENOMIC DNA]</scope>
    <source>
        <tissue evidence="3">Whole gametophyte</tissue>
    </source>
</reference>
<feature type="compositionally biased region" description="Basic residues" evidence="1">
    <location>
        <begin position="52"/>
        <end position="63"/>
    </location>
</feature>
<dbReference type="InterPro" id="IPR001214">
    <property type="entry name" value="SET_dom"/>
</dbReference>
<dbReference type="PANTHER" id="PTHR12197">
    <property type="entry name" value="HISTONE-LYSINE N-METHYLTRANSFERASE SMYD"/>
    <property type="match status" value="1"/>
</dbReference>
<protein>
    <recommendedName>
        <fullName evidence="2">SET domain-containing protein</fullName>
    </recommendedName>
</protein>
<dbReference type="AlphaFoldDB" id="A0A176VJ79"/>
<feature type="domain" description="SET" evidence="2">
    <location>
        <begin position="280"/>
        <end position="339"/>
    </location>
</feature>
<dbReference type="EMBL" id="LVLJ01003622">
    <property type="protein sequence ID" value="OAE20381.1"/>
    <property type="molecule type" value="Genomic_DNA"/>
</dbReference>